<dbReference type="EMBL" id="JAUSUK010000001">
    <property type="protein sequence ID" value="MDQ0325349.1"/>
    <property type="molecule type" value="Genomic_DNA"/>
</dbReference>
<evidence type="ECO:0000313" key="1">
    <source>
        <dbReference type="EMBL" id="MDQ0325349.1"/>
    </source>
</evidence>
<organism evidence="1 2">
    <name type="scientific">Rhodopseudomonas julia</name>
    <dbReference type="NCBI Taxonomy" id="200617"/>
    <lineage>
        <taxon>Bacteria</taxon>
        <taxon>Pseudomonadati</taxon>
        <taxon>Pseudomonadota</taxon>
        <taxon>Alphaproteobacteria</taxon>
        <taxon>Hyphomicrobiales</taxon>
        <taxon>Nitrobacteraceae</taxon>
        <taxon>Rhodopseudomonas</taxon>
    </lineage>
</organism>
<dbReference type="RefSeq" id="WP_307153551.1">
    <property type="nucleotide sequence ID" value="NZ_JAUSUK010000001.1"/>
</dbReference>
<comment type="caution">
    <text evidence="1">The sequence shown here is derived from an EMBL/GenBank/DDBJ whole genome shotgun (WGS) entry which is preliminary data.</text>
</comment>
<gene>
    <name evidence="1" type="ORF">J2R99_001198</name>
</gene>
<reference evidence="1 2" key="1">
    <citation type="submission" date="2023-07" db="EMBL/GenBank/DDBJ databases">
        <title>Genomic Encyclopedia of Type Strains, Phase IV (KMG-IV): sequencing the most valuable type-strain genomes for metagenomic binning, comparative biology and taxonomic classification.</title>
        <authorList>
            <person name="Goeker M."/>
        </authorList>
    </citation>
    <scope>NUCLEOTIDE SEQUENCE [LARGE SCALE GENOMIC DNA]</scope>
    <source>
        <strain evidence="1 2">DSM 11549</strain>
    </source>
</reference>
<evidence type="ECO:0000313" key="2">
    <source>
        <dbReference type="Proteomes" id="UP001230253"/>
    </source>
</evidence>
<name>A0ABU0C4A5_9BRAD</name>
<dbReference type="Proteomes" id="UP001230253">
    <property type="component" value="Unassembled WGS sequence"/>
</dbReference>
<accession>A0ABU0C4A5</accession>
<sequence length="81" mass="9551">MTYFEIYRSLQNRDHYVAVRAGDHREEAEGIRNSENLVFLRNIPDDENPRIAFDAEVAREHIERNGFFAFAVTIEVREHVS</sequence>
<protein>
    <submittedName>
        <fullName evidence="1">Uncharacterized protein</fullName>
    </submittedName>
</protein>
<proteinExistence type="predicted"/>
<keyword evidence="2" id="KW-1185">Reference proteome</keyword>